<reference evidence="3" key="1">
    <citation type="journal article" date="2018" name="Nat. Microbiol.">
        <title>Leveraging single-cell genomics to expand the fungal tree of life.</title>
        <authorList>
            <person name="Ahrendt S.R."/>
            <person name="Quandt C.A."/>
            <person name="Ciobanu D."/>
            <person name="Clum A."/>
            <person name="Salamov A."/>
            <person name="Andreopoulos B."/>
            <person name="Cheng J.F."/>
            <person name="Woyke T."/>
            <person name="Pelin A."/>
            <person name="Henrissat B."/>
            <person name="Reynolds N.K."/>
            <person name="Benny G.L."/>
            <person name="Smith M.E."/>
            <person name="James T.Y."/>
            <person name="Grigoriev I.V."/>
        </authorList>
    </citation>
    <scope>NUCLEOTIDE SEQUENCE [LARGE SCALE GENOMIC DNA]</scope>
    <source>
        <strain evidence="3">CSF55</strain>
    </source>
</reference>
<accession>A0A4P9YD43</accession>
<name>A0A4P9YD43_ROZAC</name>
<evidence type="ECO:0000256" key="1">
    <source>
        <dbReference type="SAM" id="MobiDB-lite"/>
    </source>
</evidence>
<dbReference type="EMBL" id="ML006996">
    <property type="protein sequence ID" value="RKP16100.1"/>
    <property type="molecule type" value="Genomic_DNA"/>
</dbReference>
<organism evidence="2 3">
    <name type="scientific">Rozella allomycis (strain CSF55)</name>
    <dbReference type="NCBI Taxonomy" id="988480"/>
    <lineage>
        <taxon>Eukaryota</taxon>
        <taxon>Fungi</taxon>
        <taxon>Fungi incertae sedis</taxon>
        <taxon>Cryptomycota</taxon>
        <taxon>Cryptomycota incertae sedis</taxon>
        <taxon>Rozella</taxon>
    </lineage>
</organism>
<dbReference type="AlphaFoldDB" id="A0A4P9YD43"/>
<evidence type="ECO:0000313" key="2">
    <source>
        <dbReference type="EMBL" id="RKP16100.1"/>
    </source>
</evidence>
<feature type="compositionally biased region" description="Basic and acidic residues" evidence="1">
    <location>
        <begin position="57"/>
        <end position="79"/>
    </location>
</feature>
<sequence>MTIPINILEYFKPRTAFECGEGSQNPELEMRSGESGEPIIYNKNRVDIDIDIDVQSHKEEKLRRDDGKIDVNGEKEGKRRGSGRSSGIDRSTTLSRWKRSRRGR</sequence>
<gene>
    <name evidence="2" type="ORF">ROZALSC1DRAFT_31810</name>
</gene>
<evidence type="ECO:0000313" key="3">
    <source>
        <dbReference type="Proteomes" id="UP000281549"/>
    </source>
</evidence>
<dbReference type="Proteomes" id="UP000281549">
    <property type="component" value="Unassembled WGS sequence"/>
</dbReference>
<feature type="non-terminal residue" evidence="2">
    <location>
        <position position="104"/>
    </location>
</feature>
<protein>
    <submittedName>
        <fullName evidence="2">Uncharacterized protein</fullName>
    </submittedName>
</protein>
<feature type="region of interest" description="Disordered" evidence="1">
    <location>
        <begin position="57"/>
        <end position="104"/>
    </location>
</feature>
<proteinExistence type="predicted"/>